<reference evidence="1 2" key="1">
    <citation type="journal article" date="2024" name="Ann. Entomol. Soc. Am.">
        <title>Genomic analyses of the southern and eastern yellowjacket wasps (Hymenoptera: Vespidae) reveal evolutionary signatures of social life.</title>
        <authorList>
            <person name="Catto M.A."/>
            <person name="Caine P.B."/>
            <person name="Orr S.E."/>
            <person name="Hunt B.G."/>
            <person name="Goodisman M.A.D."/>
        </authorList>
    </citation>
    <scope>NUCLEOTIDE SEQUENCE [LARGE SCALE GENOMIC DNA]</scope>
    <source>
        <strain evidence="1">233</strain>
        <tissue evidence="1">Head and thorax</tissue>
    </source>
</reference>
<evidence type="ECO:0000313" key="2">
    <source>
        <dbReference type="Proteomes" id="UP001607302"/>
    </source>
</evidence>
<comment type="caution">
    <text evidence="1">The sequence shown here is derived from an EMBL/GenBank/DDBJ whole genome shotgun (WGS) entry which is preliminary data.</text>
</comment>
<keyword evidence="2" id="KW-1185">Reference proteome</keyword>
<gene>
    <name evidence="1" type="ORF">V1478_006431</name>
</gene>
<evidence type="ECO:0000313" key="1">
    <source>
        <dbReference type="EMBL" id="KAL2728799.1"/>
    </source>
</evidence>
<dbReference type="Proteomes" id="UP001607302">
    <property type="component" value="Unassembled WGS sequence"/>
</dbReference>
<proteinExistence type="predicted"/>
<dbReference type="EMBL" id="JAUDFV010000132">
    <property type="protein sequence ID" value="KAL2728799.1"/>
    <property type="molecule type" value="Genomic_DNA"/>
</dbReference>
<feature type="non-terminal residue" evidence="1">
    <location>
        <position position="1"/>
    </location>
</feature>
<accession>A0ABD2B7U2</accession>
<sequence length="149" mass="15434">VVINAKISSSNVVDVISVEGIIVISRSSDISDDGERDILSENGLNCVKVDSVDNVVLVGSKISSVVIISLNIVKEVSKGKTVKLYVVSIEEINVVSETGDVLSSGIDKVDNVVVLIGSKISSVNVVISIDTVKGNGVVVSNISGIVLSI</sequence>
<name>A0ABD2B7U2_VESSQ</name>
<organism evidence="1 2">
    <name type="scientific">Vespula squamosa</name>
    <name type="common">Southern yellow jacket</name>
    <name type="synonym">Wasp</name>
    <dbReference type="NCBI Taxonomy" id="30214"/>
    <lineage>
        <taxon>Eukaryota</taxon>
        <taxon>Metazoa</taxon>
        <taxon>Ecdysozoa</taxon>
        <taxon>Arthropoda</taxon>
        <taxon>Hexapoda</taxon>
        <taxon>Insecta</taxon>
        <taxon>Pterygota</taxon>
        <taxon>Neoptera</taxon>
        <taxon>Endopterygota</taxon>
        <taxon>Hymenoptera</taxon>
        <taxon>Apocrita</taxon>
        <taxon>Aculeata</taxon>
        <taxon>Vespoidea</taxon>
        <taxon>Vespidae</taxon>
        <taxon>Vespinae</taxon>
        <taxon>Vespula</taxon>
    </lineage>
</organism>
<dbReference type="AlphaFoldDB" id="A0ABD2B7U2"/>
<protein>
    <submittedName>
        <fullName evidence="1">Uncharacterized protein</fullName>
    </submittedName>
</protein>